<evidence type="ECO:0000256" key="11">
    <source>
        <dbReference type="ARBA" id="ARBA00023316"/>
    </source>
</evidence>
<sequence length="445" mass="51016">MLYDTMPSLRRSMSVVQRDFSAQNGEAIFDISSPPKLPHNRNNLALGRLLRSFSNSLDFRGISSPRSSWPIERSKPKGLRMRRSFFHYCLCFMLGIFISCTPFLSVNVSKNLPSRQQAFSFEDETLVHNAQRKIDSLEIENLSSDKPLPIGTHSLEAVEKLEVKSEVLGDSHEIQSALMTPPSHDVELVTRKLLIIVTPTYERPFQAYYLNRLAHTLRVVPPPLIWIVVEMSSQSTETAKILRESGVMYRHLVCNLNVTGTRNREVHQRNIALSHIVKHQLDGIVHFADDDATYSVDLFDQMRQIRRFGAWLIAVLSESKNKVLFEGPVCNGSQIIGWHTKQRSKLSRRFHVDMSGFAFNSTVLWDPKRWHRPSLEPIRLRDKSKEGFQEMTFIEQLIEDESQMEGIPSDCSKIMAWHLNLEAPELLNPKGWSVQKNLEVVAPLT</sequence>
<keyword evidence="4 15" id="KW-0808">Transferase</keyword>
<evidence type="ECO:0000313" key="17">
    <source>
        <dbReference type="Proteomes" id="UP000243459"/>
    </source>
</evidence>
<comment type="cofactor">
    <cofactor evidence="13">
        <name>Mn(2+)</name>
        <dbReference type="ChEBI" id="CHEBI:29035"/>
    </cofactor>
</comment>
<dbReference type="SUPFAM" id="SSF53448">
    <property type="entry name" value="Nucleotide-diphospho-sugar transferases"/>
    <property type="match status" value="1"/>
</dbReference>
<reference evidence="17" key="1">
    <citation type="journal article" date="2017" name="Nat. Commun.">
        <title>The asparagus genome sheds light on the origin and evolution of a young Y chromosome.</title>
        <authorList>
            <person name="Harkess A."/>
            <person name="Zhou J."/>
            <person name="Xu C."/>
            <person name="Bowers J.E."/>
            <person name="Van der Hulst R."/>
            <person name="Ayyampalayam S."/>
            <person name="Mercati F."/>
            <person name="Riccardi P."/>
            <person name="McKain M.R."/>
            <person name="Kakrana A."/>
            <person name="Tang H."/>
            <person name="Ray J."/>
            <person name="Groenendijk J."/>
            <person name="Arikit S."/>
            <person name="Mathioni S.M."/>
            <person name="Nakano M."/>
            <person name="Shan H."/>
            <person name="Telgmann-Rauber A."/>
            <person name="Kanno A."/>
            <person name="Yue Z."/>
            <person name="Chen H."/>
            <person name="Li W."/>
            <person name="Chen Y."/>
            <person name="Xu X."/>
            <person name="Zhang Y."/>
            <person name="Luo S."/>
            <person name="Chen H."/>
            <person name="Gao J."/>
            <person name="Mao Z."/>
            <person name="Pires J.C."/>
            <person name="Luo M."/>
            <person name="Kudrna D."/>
            <person name="Wing R.A."/>
            <person name="Meyers B.C."/>
            <person name="Yi K."/>
            <person name="Kong H."/>
            <person name="Lavrijsen P."/>
            <person name="Sunseri F."/>
            <person name="Falavigna A."/>
            <person name="Ye Y."/>
            <person name="Leebens-Mack J.H."/>
            <person name="Chen G."/>
        </authorList>
    </citation>
    <scope>NUCLEOTIDE SEQUENCE [LARGE SCALE GENOMIC DNA]</scope>
    <source>
        <strain evidence="17">cv. DH0086</strain>
    </source>
</reference>
<evidence type="ECO:0000256" key="1">
    <source>
        <dbReference type="ARBA" id="ARBA00004323"/>
    </source>
</evidence>
<evidence type="ECO:0000256" key="14">
    <source>
        <dbReference type="PIRSR" id="PIRSR605027-4"/>
    </source>
</evidence>
<evidence type="ECO:0000256" key="2">
    <source>
        <dbReference type="ARBA" id="ARBA00007706"/>
    </source>
</evidence>
<keyword evidence="5 15" id="KW-0812">Transmembrane</keyword>
<dbReference type="InterPro" id="IPR005027">
    <property type="entry name" value="Glyco_trans_43"/>
</dbReference>
<evidence type="ECO:0000256" key="3">
    <source>
        <dbReference type="ARBA" id="ARBA00022676"/>
    </source>
</evidence>
<evidence type="ECO:0000256" key="12">
    <source>
        <dbReference type="PIRSR" id="PIRSR605027-1"/>
    </source>
</evidence>
<keyword evidence="6 15" id="KW-0735">Signal-anchor</keyword>
<feature type="site" description="Interaction with galactose moiety of substrate glycoprotein" evidence="14">
    <location>
        <position position="428"/>
    </location>
</feature>
<keyword evidence="8 15" id="KW-0333">Golgi apparatus</keyword>
<proteinExistence type="inferred from homology"/>
<feature type="transmembrane region" description="Helical" evidence="15">
    <location>
        <begin position="85"/>
        <end position="106"/>
    </location>
</feature>
<evidence type="ECO:0000256" key="15">
    <source>
        <dbReference type="RuleBase" id="RU363127"/>
    </source>
</evidence>
<comment type="similarity">
    <text evidence="2 15">Belongs to the glycosyltransferase 43 family.</text>
</comment>
<dbReference type="Pfam" id="PF03360">
    <property type="entry name" value="Glyco_transf_43"/>
    <property type="match status" value="1"/>
</dbReference>
<dbReference type="FunFam" id="3.90.550.10:FF:000064">
    <property type="entry name" value="Glycosyltransferases"/>
    <property type="match status" value="1"/>
</dbReference>
<dbReference type="GO" id="GO:0010417">
    <property type="term" value="P:glucuronoxylan biosynthetic process"/>
    <property type="evidence" value="ECO:0007669"/>
    <property type="project" value="TreeGrafter"/>
</dbReference>
<evidence type="ECO:0000256" key="4">
    <source>
        <dbReference type="ARBA" id="ARBA00022679"/>
    </source>
</evidence>
<keyword evidence="13" id="KW-0464">Manganese</keyword>
<dbReference type="GO" id="GO:0009834">
    <property type="term" value="P:plant-type secondary cell wall biogenesis"/>
    <property type="evidence" value="ECO:0007669"/>
    <property type="project" value="TreeGrafter"/>
</dbReference>
<keyword evidence="17" id="KW-1185">Reference proteome</keyword>
<accession>A0A5P1FRC3</accession>
<gene>
    <name evidence="16" type="ORF">A4U43_C01F4560</name>
</gene>
<dbReference type="PANTHER" id="PTHR10896">
    <property type="entry name" value="GALACTOSYLGALACTOSYLXYLOSYLPROTEIN 3-BETA-GLUCURONOSYLTRANSFERASE BETA-1,3-GLUCURONYLTRANSFERASE"/>
    <property type="match status" value="1"/>
</dbReference>
<name>A0A5P1FRC3_ASPOF</name>
<dbReference type="OrthoDB" id="675023at2759"/>
<evidence type="ECO:0000256" key="6">
    <source>
        <dbReference type="ARBA" id="ARBA00022968"/>
    </source>
</evidence>
<dbReference type="GO" id="GO:0042285">
    <property type="term" value="F:xylosyltransferase activity"/>
    <property type="evidence" value="ECO:0007669"/>
    <property type="project" value="TreeGrafter"/>
</dbReference>
<evidence type="ECO:0000256" key="7">
    <source>
        <dbReference type="ARBA" id="ARBA00022989"/>
    </source>
</evidence>
<evidence type="ECO:0000313" key="16">
    <source>
        <dbReference type="EMBL" id="ONK79261.1"/>
    </source>
</evidence>
<keyword evidence="7 15" id="KW-1133">Transmembrane helix</keyword>
<evidence type="ECO:0000256" key="13">
    <source>
        <dbReference type="PIRSR" id="PIRSR605027-3"/>
    </source>
</evidence>
<dbReference type="EMBL" id="CM007381">
    <property type="protein sequence ID" value="ONK79261.1"/>
    <property type="molecule type" value="Genomic_DNA"/>
</dbReference>
<comment type="subcellular location">
    <subcellularLocation>
        <location evidence="1 15">Golgi apparatus membrane</location>
        <topology evidence="1 15">Single-pass type II membrane protein</topology>
    </subcellularLocation>
</comment>
<dbReference type="GO" id="GO:0000139">
    <property type="term" value="C:Golgi membrane"/>
    <property type="evidence" value="ECO:0007669"/>
    <property type="project" value="UniProtKB-SubCell"/>
</dbReference>
<keyword evidence="9 15" id="KW-0472">Membrane</keyword>
<dbReference type="OMA" id="FIGFTPP"/>
<dbReference type="Proteomes" id="UP000243459">
    <property type="component" value="Chromosome 1"/>
</dbReference>
<dbReference type="EC" id="2.4.-.-" evidence="15"/>
<dbReference type="AlphaFoldDB" id="A0A5P1FRC3"/>
<keyword evidence="3" id="KW-0328">Glycosyltransferase</keyword>
<evidence type="ECO:0000256" key="10">
    <source>
        <dbReference type="ARBA" id="ARBA00023180"/>
    </source>
</evidence>
<feature type="active site" description="Proton donor/acceptor" evidence="12">
    <location>
        <position position="390"/>
    </location>
</feature>
<feature type="site" description="Interaction with galactose moiety of substrate glycoprotein" evidence="14">
    <location>
        <position position="326"/>
    </location>
</feature>
<dbReference type="GO" id="GO:0046872">
    <property type="term" value="F:metal ion binding"/>
    <property type="evidence" value="ECO:0007669"/>
    <property type="project" value="UniProtKB-KW"/>
</dbReference>
<dbReference type="InterPro" id="IPR029044">
    <property type="entry name" value="Nucleotide-diphossugar_trans"/>
</dbReference>
<organism evidence="16 17">
    <name type="scientific">Asparagus officinalis</name>
    <name type="common">Garden asparagus</name>
    <dbReference type="NCBI Taxonomy" id="4686"/>
    <lineage>
        <taxon>Eukaryota</taxon>
        <taxon>Viridiplantae</taxon>
        <taxon>Streptophyta</taxon>
        <taxon>Embryophyta</taxon>
        <taxon>Tracheophyta</taxon>
        <taxon>Spermatophyta</taxon>
        <taxon>Magnoliopsida</taxon>
        <taxon>Liliopsida</taxon>
        <taxon>Asparagales</taxon>
        <taxon>Asparagaceae</taxon>
        <taxon>Asparagoideae</taxon>
        <taxon>Asparagus</taxon>
    </lineage>
</organism>
<dbReference type="CDD" id="cd00218">
    <property type="entry name" value="GlcAT-I"/>
    <property type="match status" value="1"/>
</dbReference>
<protein>
    <recommendedName>
        <fullName evidence="15">Glycosyltransferases</fullName>
        <ecNumber evidence="15">2.4.-.-</ecNumber>
    </recommendedName>
</protein>
<comment type="function">
    <text evidence="15">Involved in the synthesis of glucuronoxylan hemicellulose in secondary cell walls.</text>
</comment>
<keyword evidence="10" id="KW-0325">Glycoprotein</keyword>
<dbReference type="GO" id="GO:0015018">
    <property type="term" value="F:galactosylgalactosylxylosylprotein 3-beta-glucuronosyltransferase activity"/>
    <property type="evidence" value="ECO:0007669"/>
    <property type="project" value="InterPro"/>
</dbReference>
<evidence type="ECO:0000256" key="8">
    <source>
        <dbReference type="ARBA" id="ARBA00023034"/>
    </source>
</evidence>
<dbReference type="Gene3D" id="3.90.550.10">
    <property type="entry name" value="Spore Coat Polysaccharide Biosynthesis Protein SpsA, Chain A"/>
    <property type="match status" value="1"/>
</dbReference>
<keyword evidence="11 15" id="KW-0961">Cell wall biogenesis/degradation</keyword>
<feature type="binding site" evidence="13">
    <location>
        <position position="291"/>
    </location>
    <ligand>
        <name>Mn(2+)</name>
        <dbReference type="ChEBI" id="CHEBI:29035"/>
    </ligand>
</feature>
<dbReference type="PANTHER" id="PTHR10896:SF20">
    <property type="entry name" value="BETA-1,4-XYLOSYLTRANSFERASE IRX9L-RELATED"/>
    <property type="match status" value="1"/>
</dbReference>
<dbReference type="GO" id="GO:0071555">
    <property type="term" value="P:cell wall organization"/>
    <property type="evidence" value="ECO:0007669"/>
    <property type="project" value="UniProtKB-KW"/>
</dbReference>
<dbReference type="Gramene" id="ONK79261">
    <property type="protein sequence ID" value="ONK79261"/>
    <property type="gene ID" value="A4U43_C01F4560"/>
</dbReference>
<evidence type="ECO:0000256" key="9">
    <source>
        <dbReference type="ARBA" id="ARBA00023136"/>
    </source>
</evidence>
<keyword evidence="13" id="KW-0479">Metal-binding</keyword>
<evidence type="ECO:0000256" key="5">
    <source>
        <dbReference type="ARBA" id="ARBA00022692"/>
    </source>
</evidence>